<feature type="compositionally biased region" description="Gly residues" evidence="1">
    <location>
        <begin position="792"/>
        <end position="803"/>
    </location>
</feature>
<dbReference type="InterPro" id="IPR037151">
    <property type="entry name" value="AlkB-like_sf"/>
</dbReference>
<dbReference type="STRING" id="5286.A0A0K3CIX8"/>
<dbReference type="AlphaFoldDB" id="A0A0K3CIX8"/>
<dbReference type="GO" id="GO:0006631">
    <property type="term" value="P:fatty acid metabolic process"/>
    <property type="evidence" value="ECO:0007669"/>
    <property type="project" value="TreeGrafter"/>
</dbReference>
<organism evidence="4 5">
    <name type="scientific">Rhodotorula toruloides</name>
    <name type="common">Yeast</name>
    <name type="synonym">Rhodosporidium toruloides</name>
    <dbReference type="NCBI Taxonomy" id="5286"/>
    <lineage>
        <taxon>Eukaryota</taxon>
        <taxon>Fungi</taxon>
        <taxon>Dikarya</taxon>
        <taxon>Basidiomycota</taxon>
        <taxon>Pucciniomycotina</taxon>
        <taxon>Microbotryomycetes</taxon>
        <taxon>Sporidiobolales</taxon>
        <taxon>Sporidiobolaceae</taxon>
        <taxon>Rhodotorula</taxon>
    </lineage>
</organism>
<dbReference type="PROSITE" id="PS51471">
    <property type="entry name" value="FE2OG_OXY"/>
    <property type="match status" value="1"/>
</dbReference>
<dbReference type="Gene3D" id="2.60.120.590">
    <property type="entry name" value="Alpha-ketoglutarate-dependent dioxygenase AlkB-like"/>
    <property type="match status" value="1"/>
</dbReference>
<dbReference type="InterPro" id="IPR032870">
    <property type="entry name" value="ALKBH7-like"/>
</dbReference>
<feature type="region of interest" description="Disordered" evidence="1">
    <location>
        <begin position="481"/>
        <end position="519"/>
    </location>
</feature>
<name>A0A0K3CIX8_RHOTO</name>
<dbReference type="SUPFAM" id="SSF51197">
    <property type="entry name" value="Clavaminate synthase-like"/>
    <property type="match status" value="1"/>
</dbReference>
<feature type="region of interest" description="Disordered" evidence="1">
    <location>
        <begin position="1044"/>
        <end position="1070"/>
    </location>
</feature>
<feature type="compositionally biased region" description="Acidic residues" evidence="1">
    <location>
        <begin position="817"/>
        <end position="828"/>
    </location>
</feature>
<keyword evidence="2" id="KW-0472">Membrane</keyword>
<feature type="region of interest" description="Disordered" evidence="1">
    <location>
        <begin position="771"/>
        <end position="941"/>
    </location>
</feature>
<dbReference type="PANTHER" id="PTHR21052">
    <property type="entry name" value="SPERMATOGENESIS ASSOCIATED 11-RELATED"/>
    <property type="match status" value="1"/>
</dbReference>
<dbReference type="Gene3D" id="6.10.140.2220">
    <property type="match status" value="1"/>
</dbReference>
<feature type="compositionally biased region" description="Low complexity" evidence="1">
    <location>
        <begin position="432"/>
        <end position="448"/>
    </location>
</feature>
<proteinExistence type="predicted"/>
<dbReference type="PANTHER" id="PTHR21052:SF0">
    <property type="entry name" value="ALPHA-KETOGLUTARATE-DEPENDENT DIOXYGENASE ALKB HOMOLOG 7, MITOCHONDRIAL"/>
    <property type="match status" value="1"/>
</dbReference>
<feature type="region of interest" description="Disordered" evidence="1">
    <location>
        <begin position="1"/>
        <end position="28"/>
    </location>
</feature>
<feature type="transmembrane region" description="Helical" evidence="2">
    <location>
        <begin position="346"/>
        <end position="368"/>
    </location>
</feature>
<dbReference type="GO" id="GO:0005759">
    <property type="term" value="C:mitochondrial matrix"/>
    <property type="evidence" value="ECO:0007669"/>
    <property type="project" value="TreeGrafter"/>
</dbReference>
<feature type="domain" description="Fe2OG dioxygenase" evidence="3">
    <location>
        <begin position="118"/>
        <end position="235"/>
    </location>
</feature>
<keyword evidence="2" id="KW-0812">Transmembrane</keyword>
<feature type="region of interest" description="Disordered" evidence="1">
    <location>
        <begin position="429"/>
        <end position="469"/>
    </location>
</feature>
<feature type="compositionally biased region" description="Low complexity" evidence="1">
    <location>
        <begin position="926"/>
        <end position="935"/>
    </location>
</feature>
<dbReference type="GO" id="GO:0006974">
    <property type="term" value="P:DNA damage response"/>
    <property type="evidence" value="ECO:0007669"/>
    <property type="project" value="InterPro"/>
</dbReference>
<dbReference type="InterPro" id="IPR005123">
    <property type="entry name" value="Oxoglu/Fe-dep_dioxygenase_dom"/>
</dbReference>
<feature type="compositionally biased region" description="Low complexity" evidence="1">
    <location>
        <begin position="682"/>
        <end position="694"/>
    </location>
</feature>
<evidence type="ECO:0000256" key="2">
    <source>
        <dbReference type="SAM" id="Phobius"/>
    </source>
</evidence>
<feature type="compositionally biased region" description="Low complexity" evidence="1">
    <location>
        <begin position="830"/>
        <end position="906"/>
    </location>
</feature>
<sequence length="1235" mass="133234">MPDSLFGSESDSDDLLDEADPATPCPAPSDSLLVASSVTPPIPGFYLFRGALPVGVRDDLATALSRDVWTGGTDQVMLFEREGVSSLRSFLDPVLQLLPTILAPLPDNVKRHVFDDSRPRQAILNLYAPGQGISPHVDLPTRYDDGIVGLSLLSSTVMEFRPSPSFSQSSDSELAAPLHAVRLRPGDIYILSGPARWEWMHGIPYREEDLVEDESGRPMRVRRGVRMSVTLRRMLEGAEHIGPEEQGRALAPARPSGQTSSRTRDGSRRSDRARRRQIKEELTNVVVWVCFCLLERLADRTLGWVVPLYGTFKVFALLLILVWRGPGSQQLFDKVISPLIRPYERALDFVGFVLGENVHLAFFLLLFIPRKVAQRWARRKESPDVPAILRGLRQPHQPRLAQSLADSIEKSQGDSDAISARFSQPVQVRLNPVPFRPTRPATAPSRPVSHANPRQHTTQPPPPVASSAPFRHVPIIPSVAEPAPVKPVHRPPPVASTSRLPIPQLTRRIPSAKTESATLPAGSLYPSLASVSAPLEQPNVSSSVPSQPAPQPWSVPHARISAQKKGKARLREEEEVEPSRASPLTKRARTSRRSSPPPPATAPEIEVHEGDGMAVDSPPRPATPPLPSTSTSTLPPPTPTPPGAFSFRSPAQIPLPDSPAVRLPAPAADESDQATPRRRSARTSTVASTSTSSAKGRKRARESSAARNSAAEVDETVTPKKKMARVQDIDAGAVGEPFEAKGKGRAVEEAVATPRQRALGAIAQLSKDLFDNDDEDVGFGLGSKAKKKGVTGVLGKGKAGGAGSSKLRQSTRRRAADEDDEDYAEEDAQPAAPSRSTMSARTRTTGRAGTSTAAATKRSATNASAAATRSASSSTTLPTSTSSRPSSRLAQSTSARSRTAASSTPADEGEADEVVLPARSKGARRTTSSTTITSTGAQPPRRARRVLLGRAGSAAAEKEQEVDGVAIVSRQRAARNYCSAEHQKRDWPWHKAACRAKKTGDPYIVHFDLARETTDVPDLFTVLAHPLLPNALLCTSSGLTASPDDDDYFDSEDEEPFEEDEETKQMKEEDRKVCEEKAAALRAALRKYAEGGGRVVLGGPLANYLPFNMIDGMLADLGVSWKAHGYHRTTHFLNVGHPLYASLPGNSQARAALPASYSTKAVLLKNVPAPEMVYHTTPESQVESLSMMLMQAKVTNLEVAVAMGKVGEGWLGWCGDVNQEAGSTQATLWMLGLKK</sequence>
<keyword evidence="5" id="KW-1185">Reference proteome</keyword>
<dbReference type="GO" id="GO:0016706">
    <property type="term" value="F:2-oxoglutarate-dependent dioxygenase activity"/>
    <property type="evidence" value="ECO:0007669"/>
    <property type="project" value="TreeGrafter"/>
</dbReference>
<evidence type="ECO:0000259" key="3">
    <source>
        <dbReference type="PROSITE" id="PS51471"/>
    </source>
</evidence>
<dbReference type="EMBL" id="CWKI01000008">
    <property type="protein sequence ID" value="CTR08602.1"/>
    <property type="molecule type" value="Genomic_DNA"/>
</dbReference>
<feature type="compositionally biased region" description="Acidic residues" evidence="1">
    <location>
        <begin position="10"/>
        <end position="20"/>
    </location>
</feature>
<accession>A0A0K3CIX8</accession>
<evidence type="ECO:0000313" key="4">
    <source>
        <dbReference type="EMBL" id="CTR08602.1"/>
    </source>
</evidence>
<dbReference type="InterPro" id="IPR027450">
    <property type="entry name" value="AlkB-like"/>
</dbReference>
<protein>
    <submittedName>
        <fullName evidence="4">BY PROTMAP: gi|342321525|gb|EGU13458.1| Proteophosphoglycan ppg4 [Rhodotorula glutinis ATCC 204091]</fullName>
    </submittedName>
</protein>
<feature type="compositionally biased region" description="Acidic residues" evidence="1">
    <location>
        <begin position="1044"/>
        <end position="1062"/>
    </location>
</feature>
<feature type="transmembrane region" description="Helical" evidence="2">
    <location>
        <begin position="304"/>
        <end position="325"/>
    </location>
</feature>
<evidence type="ECO:0000256" key="1">
    <source>
        <dbReference type="SAM" id="MobiDB-lite"/>
    </source>
</evidence>
<feature type="region of interest" description="Disordered" evidence="1">
    <location>
        <begin position="536"/>
        <end position="724"/>
    </location>
</feature>
<gene>
    <name evidence="4" type="primary">FGENESH: predicted gene_8.318</name>
    <name evidence="4" type="ORF">BN2166_0044630</name>
</gene>
<feature type="compositionally biased region" description="Pro residues" evidence="1">
    <location>
        <begin position="618"/>
        <end position="627"/>
    </location>
</feature>
<dbReference type="Pfam" id="PF13532">
    <property type="entry name" value="2OG-FeII_Oxy_2"/>
    <property type="match status" value="1"/>
</dbReference>
<dbReference type="Proteomes" id="UP000199069">
    <property type="component" value="Unassembled WGS sequence"/>
</dbReference>
<keyword evidence="2" id="KW-1133">Transmembrane helix</keyword>
<dbReference type="SUPFAM" id="SSF144232">
    <property type="entry name" value="HIT/MYND zinc finger-like"/>
    <property type="match status" value="1"/>
</dbReference>
<feature type="region of interest" description="Disordered" evidence="1">
    <location>
        <begin position="242"/>
        <end position="274"/>
    </location>
</feature>
<evidence type="ECO:0000313" key="5">
    <source>
        <dbReference type="Proteomes" id="UP000199069"/>
    </source>
</evidence>
<reference evidence="4 5" key="1">
    <citation type="submission" date="2015-07" db="EMBL/GenBank/DDBJ databases">
        <authorList>
            <person name="Cajimat M.N.B."/>
            <person name="Milazzo M.L."/>
            <person name="Fulhorst C.F."/>
        </authorList>
    </citation>
    <scope>NUCLEOTIDE SEQUENCE [LARGE SCALE GENOMIC DNA]</scope>
    <source>
        <strain evidence="4">Single colony</strain>
    </source>
</reference>
<feature type="compositionally biased region" description="Low complexity" evidence="1">
    <location>
        <begin position="537"/>
        <end position="546"/>
    </location>
</feature>